<dbReference type="Proteomes" id="UP000271889">
    <property type="component" value="Unassembled WGS sequence"/>
</dbReference>
<dbReference type="InterPro" id="IPR035940">
    <property type="entry name" value="CAP_sf"/>
</dbReference>
<dbReference type="Gene3D" id="3.40.33.10">
    <property type="entry name" value="CAP"/>
    <property type="match status" value="1"/>
</dbReference>
<evidence type="ECO:0008006" key="3">
    <source>
        <dbReference type="Google" id="ProtNLM"/>
    </source>
</evidence>
<dbReference type="AlphaFoldDB" id="A0A3P7MTW7"/>
<evidence type="ECO:0000313" key="1">
    <source>
        <dbReference type="EMBL" id="VDN21661.1"/>
    </source>
</evidence>
<gene>
    <name evidence="1" type="ORF">CGOC_LOCUS9104</name>
</gene>
<protein>
    <recommendedName>
        <fullName evidence="3">SCP domain-containing protein</fullName>
    </recommendedName>
</protein>
<name>A0A3P7MTW7_CYLGO</name>
<reference evidence="1 2" key="1">
    <citation type="submission" date="2018-11" db="EMBL/GenBank/DDBJ databases">
        <authorList>
            <consortium name="Pathogen Informatics"/>
        </authorList>
    </citation>
    <scope>NUCLEOTIDE SEQUENCE [LARGE SCALE GENOMIC DNA]</scope>
</reference>
<accession>A0A3P7MTW7</accession>
<sequence length="139" mass="16042">MEIVLTLIEDLVLTVCGNTEAAPFTDWERKIILDYHNELRAKVAQEKKLLRFTKSGNRDKDILHALESWSNPVLFYGITNEENRYDDERLYTFANVGAPILELIIVEGFQMIYAKTLRFGCGYKEEGEAVIISCIYNLM</sequence>
<organism evidence="1 2">
    <name type="scientific">Cylicostephanus goldi</name>
    <name type="common">Nematode worm</name>
    <dbReference type="NCBI Taxonomy" id="71465"/>
    <lineage>
        <taxon>Eukaryota</taxon>
        <taxon>Metazoa</taxon>
        <taxon>Ecdysozoa</taxon>
        <taxon>Nematoda</taxon>
        <taxon>Chromadorea</taxon>
        <taxon>Rhabditida</taxon>
        <taxon>Rhabditina</taxon>
        <taxon>Rhabditomorpha</taxon>
        <taxon>Strongyloidea</taxon>
        <taxon>Strongylidae</taxon>
        <taxon>Cylicostephanus</taxon>
    </lineage>
</organism>
<keyword evidence="2" id="KW-1185">Reference proteome</keyword>
<evidence type="ECO:0000313" key="2">
    <source>
        <dbReference type="Proteomes" id="UP000271889"/>
    </source>
</evidence>
<proteinExistence type="predicted"/>
<dbReference type="EMBL" id="UYRV01105832">
    <property type="protein sequence ID" value="VDN21661.1"/>
    <property type="molecule type" value="Genomic_DNA"/>
</dbReference>
<dbReference type="SUPFAM" id="SSF55797">
    <property type="entry name" value="PR-1-like"/>
    <property type="match status" value="1"/>
</dbReference>